<dbReference type="RefSeq" id="WP_141442597.1">
    <property type="nucleotide sequence ID" value="NZ_CP038231.1"/>
</dbReference>
<organism evidence="2 3">
    <name type="scientific">Formicincola oecophyllae</name>
    <dbReference type="NCBI Taxonomy" id="2558361"/>
    <lineage>
        <taxon>Bacteria</taxon>
        <taxon>Pseudomonadati</taxon>
        <taxon>Pseudomonadota</taxon>
        <taxon>Alphaproteobacteria</taxon>
        <taxon>Acetobacterales</taxon>
        <taxon>Acetobacteraceae</taxon>
        <taxon>Formicincola</taxon>
    </lineage>
</organism>
<reference evidence="2 3" key="1">
    <citation type="submission" date="2019-03" db="EMBL/GenBank/DDBJ databases">
        <title>The complete genome sequence of Swingsia_sp. F3b2 LMG30590(T).</title>
        <authorList>
            <person name="Chua K.-O."/>
            <person name="Chan K.-G."/>
            <person name="See-Too W.-S."/>
        </authorList>
    </citation>
    <scope>NUCLEOTIDE SEQUENCE [LARGE SCALE GENOMIC DNA]</scope>
    <source>
        <strain evidence="2 3">F3b2</strain>
    </source>
</reference>
<evidence type="ECO:0000313" key="2">
    <source>
        <dbReference type="EMBL" id="QDH12955.1"/>
    </source>
</evidence>
<dbReference type="AlphaFoldDB" id="A0A4Y6U9X5"/>
<name>A0A4Y6U9X5_9PROT</name>
<evidence type="ECO:0000259" key="1">
    <source>
        <dbReference type="Pfam" id="PF07728"/>
    </source>
</evidence>
<sequence length="338" mass="36800">MTHSLPPHSFADTESLFGVSVPFAVPSFTSGLATSHTGEQDGQTLEAAMGSAPVPVADQDYCFDPDTTRAVLAGFARNRRVLVQGLHGTGKSSHVTQIAARLNWPCLRLNLDSHISRADLLGRDALALEGGKQVTTFREGLLPWAMQRPVALILDEYDAGRPDVMFVLQRVLEAEGALTLAENGRVIHPHPGFRLFATANTVGLGNSNGLYHGVQTLNQAQLDRWHIVTRLDYMAPEAELAILRQRFGSAPKNVLENLPAMVALANLVRGTFRDGALSTVTSLRTLITWGENAALFNDVATAFRLSFLNRCDEMERPLVAELYQRVFGSSPESSQSVP</sequence>
<accession>A0A4Y6U9X5</accession>
<dbReference type="PANTHER" id="PTHR42759:SF1">
    <property type="entry name" value="MAGNESIUM-CHELATASE SUBUNIT CHLD"/>
    <property type="match status" value="1"/>
</dbReference>
<dbReference type="Gene3D" id="3.40.50.300">
    <property type="entry name" value="P-loop containing nucleotide triphosphate hydrolases"/>
    <property type="match status" value="1"/>
</dbReference>
<dbReference type="Pfam" id="PF07728">
    <property type="entry name" value="AAA_5"/>
    <property type="match status" value="1"/>
</dbReference>
<feature type="domain" description="ATPase dynein-related AAA" evidence="1">
    <location>
        <begin position="81"/>
        <end position="205"/>
    </location>
</feature>
<evidence type="ECO:0000313" key="3">
    <source>
        <dbReference type="Proteomes" id="UP000318709"/>
    </source>
</evidence>
<dbReference type="GO" id="GO:0016887">
    <property type="term" value="F:ATP hydrolysis activity"/>
    <property type="evidence" value="ECO:0007669"/>
    <property type="project" value="InterPro"/>
</dbReference>
<dbReference type="InterPro" id="IPR011704">
    <property type="entry name" value="ATPase_dyneun-rel_AAA"/>
</dbReference>
<proteinExistence type="predicted"/>
<dbReference type="KEGG" id="swf:E3E12_00650"/>
<keyword evidence="3" id="KW-1185">Reference proteome</keyword>
<dbReference type="Proteomes" id="UP000318709">
    <property type="component" value="Chromosome"/>
</dbReference>
<dbReference type="SUPFAM" id="SSF52540">
    <property type="entry name" value="P-loop containing nucleoside triphosphate hydrolases"/>
    <property type="match status" value="1"/>
</dbReference>
<dbReference type="OrthoDB" id="9772742at2"/>
<dbReference type="PANTHER" id="PTHR42759">
    <property type="entry name" value="MOXR FAMILY PROTEIN"/>
    <property type="match status" value="1"/>
</dbReference>
<protein>
    <submittedName>
        <fullName evidence="2">AAA domain-containing protein</fullName>
    </submittedName>
</protein>
<dbReference type="InterPro" id="IPR027417">
    <property type="entry name" value="P-loop_NTPase"/>
</dbReference>
<gene>
    <name evidence="2" type="ORF">E3E12_00650</name>
</gene>
<dbReference type="EMBL" id="CP038231">
    <property type="protein sequence ID" value="QDH12955.1"/>
    <property type="molecule type" value="Genomic_DNA"/>
</dbReference>
<dbReference type="InterPro" id="IPR050764">
    <property type="entry name" value="CbbQ/NirQ/NorQ/GpvN"/>
</dbReference>
<dbReference type="GO" id="GO:0005524">
    <property type="term" value="F:ATP binding"/>
    <property type="evidence" value="ECO:0007669"/>
    <property type="project" value="InterPro"/>
</dbReference>